<dbReference type="EMBL" id="JAEFBK010000009">
    <property type="protein sequence ID" value="KAG7567687.1"/>
    <property type="molecule type" value="Genomic_DNA"/>
</dbReference>
<gene>
    <name evidence="1" type="ORF">ISN45_Aa04g005400</name>
</gene>
<comment type="caution">
    <text evidence="1">The sequence shown here is derived from an EMBL/GenBank/DDBJ whole genome shotgun (WGS) entry which is preliminary data.</text>
</comment>
<accession>A0A8T2A2C1</accession>
<dbReference type="Proteomes" id="UP000694240">
    <property type="component" value="Chromosome 9"/>
</dbReference>
<evidence type="ECO:0000313" key="1">
    <source>
        <dbReference type="EMBL" id="KAG7567687.1"/>
    </source>
</evidence>
<dbReference type="AlphaFoldDB" id="A0A8T2A2C1"/>
<name>A0A8T2A2C1_9BRAS</name>
<evidence type="ECO:0000313" key="2">
    <source>
        <dbReference type="Proteomes" id="UP000694240"/>
    </source>
</evidence>
<sequence>MATRSKAVTDVSNQNYRYQPSIEEQMAIVVKRVGEVANMVPKSPLYWASIELLAKDEVSRGIFYALPHECKLHYLKRKTKASNEQEKEPTYY</sequence>
<protein>
    <submittedName>
        <fullName evidence="1">Uncharacterized protein</fullName>
    </submittedName>
</protein>
<proteinExistence type="predicted"/>
<reference evidence="1 2" key="1">
    <citation type="submission" date="2020-12" db="EMBL/GenBank/DDBJ databases">
        <title>Concerted genomic and epigenomic changes stabilize Arabidopsis allopolyploids.</title>
        <authorList>
            <person name="Chen Z."/>
        </authorList>
    </citation>
    <scope>NUCLEOTIDE SEQUENCE [LARGE SCALE GENOMIC DNA]</scope>
    <source>
        <strain evidence="1">Allo738</strain>
        <tissue evidence="1">Leaf</tissue>
    </source>
</reference>
<organism evidence="1 2">
    <name type="scientific">Arabidopsis thaliana x Arabidopsis arenosa</name>
    <dbReference type="NCBI Taxonomy" id="1240361"/>
    <lineage>
        <taxon>Eukaryota</taxon>
        <taxon>Viridiplantae</taxon>
        <taxon>Streptophyta</taxon>
        <taxon>Embryophyta</taxon>
        <taxon>Tracheophyta</taxon>
        <taxon>Spermatophyta</taxon>
        <taxon>Magnoliopsida</taxon>
        <taxon>eudicotyledons</taxon>
        <taxon>Gunneridae</taxon>
        <taxon>Pentapetalae</taxon>
        <taxon>rosids</taxon>
        <taxon>malvids</taxon>
        <taxon>Brassicales</taxon>
        <taxon>Brassicaceae</taxon>
        <taxon>Camelineae</taxon>
        <taxon>Arabidopsis</taxon>
    </lineage>
</organism>
<keyword evidence="2" id="KW-1185">Reference proteome</keyword>